<name>A0A9D1J6W7_9BACT</name>
<comment type="caution">
    <text evidence="1">The sequence shown here is derived from an EMBL/GenBank/DDBJ whole genome shotgun (WGS) entry which is preliminary data.</text>
</comment>
<dbReference type="EMBL" id="DVHI01000074">
    <property type="protein sequence ID" value="HIR63070.1"/>
    <property type="molecule type" value="Genomic_DNA"/>
</dbReference>
<gene>
    <name evidence="1" type="ORF">IAC94_06070</name>
</gene>
<reference evidence="1" key="1">
    <citation type="submission" date="2020-10" db="EMBL/GenBank/DDBJ databases">
        <authorList>
            <person name="Gilroy R."/>
        </authorList>
    </citation>
    <scope>NUCLEOTIDE SEQUENCE</scope>
    <source>
        <strain evidence="1">ChiHjej13B12-12457</strain>
    </source>
</reference>
<reference evidence="1" key="2">
    <citation type="journal article" date="2021" name="PeerJ">
        <title>Extensive microbial diversity within the chicken gut microbiome revealed by metagenomics and culture.</title>
        <authorList>
            <person name="Gilroy R."/>
            <person name="Ravi A."/>
            <person name="Getino M."/>
            <person name="Pursley I."/>
            <person name="Horton D.L."/>
            <person name="Alikhan N.F."/>
            <person name="Baker D."/>
            <person name="Gharbi K."/>
            <person name="Hall N."/>
            <person name="Watson M."/>
            <person name="Adriaenssens E.M."/>
            <person name="Foster-Nyarko E."/>
            <person name="Jarju S."/>
            <person name="Secka A."/>
            <person name="Antonio M."/>
            <person name="Oren A."/>
            <person name="Chaudhuri R.R."/>
            <person name="La Ragione R."/>
            <person name="Hildebrand F."/>
            <person name="Pallen M.J."/>
        </authorList>
    </citation>
    <scope>NUCLEOTIDE SEQUENCE</scope>
    <source>
        <strain evidence="1">ChiHjej13B12-12457</strain>
    </source>
</reference>
<sequence>MSSRPDCAVVSTAYFPPVEYFMAAAAAGRLLIEAHDSYVKQTYRNRCRIYACDGVLSLTVPVSLPSGSRGTGGALIDYSKPWLQQHERALISAYRTSAFFEYYQDDIFPILDARPRLLAELNIRLIRSLMTLLGVRCEIALTTEYIPVYPPDYLDLRDAIHPKKAVPEIFRDRFKPYYQVFSDRFGFIPGLSVLDLLFNEGPDAVSYLL</sequence>
<proteinExistence type="predicted"/>
<dbReference type="Proteomes" id="UP000886744">
    <property type="component" value="Unassembled WGS sequence"/>
</dbReference>
<dbReference type="AlphaFoldDB" id="A0A9D1J6W7"/>
<protein>
    <submittedName>
        <fullName evidence="1">WbqC family protein</fullName>
    </submittedName>
</protein>
<evidence type="ECO:0000313" key="2">
    <source>
        <dbReference type="Proteomes" id="UP000886744"/>
    </source>
</evidence>
<dbReference type="InterPro" id="IPR014985">
    <property type="entry name" value="WbqC"/>
</dbReference>
<organism evidence="1 2">
    <name type="scientific">Candidatus Coprenecus avistercoris</name>
    <dbReference type="NCBI Taxonomy" id="2840730"/>
    <lineage>
        <taxon>Bacteria</taxon>
        <taxon>Pseudomonadati</taxon>
        <taxon>Bacteroidota</taxon>
        <taxon>Bacteroidia</taxon>
        <taxon>Bacteroidales</taxon>
        <taxon>Rikenellaceae</taxon>
        <taxon>Rikenellaceae incertae sedis</taxon>
        <taxon>Candidatus Coprenecus</taxon>
    </lineage>
</organism>
<evidence type="ECO:0000313" key="1">
    <source>
        <dbReference type="EMBL" id="HIR63070.1"/>
    </source>
</evidence>
<dbReference type="Pfam" id="PF08889">
    <property type="entry name" value="WbqC"/>
    <property type="match status" value="1"/>
</dbReference>
<accession>A0A9D1J6W7</accession>